<dbReference type="EMBL" id="JACHJP010000005">
    <property type="protein sequence ID" value="MBB4917864.1"/>
    <property type="molecule type" value="Genomic_DNA"/>
</dbReference>
<proteinExistence type="predicted"/>
<gene>
    <name evidence="3" type="ORF">FHS44_004984</name>
</gene>
<dbReference type="RefSeq" id="WP_184718512.1">
    <property type="nucleotide sequence ID" value="NZ_JACHJP010000005.1"/>
</dbReference>
<evidence type="ECO:0000313" key="4">
    <source>
        <dbReference type="Proteomes" id="UP000552644"/>
    </source>
</evidence>
<protein>
    <submittedName>
        <fullName evidence="3">CubicO group peptidase (Beta-lactamase class C family)</fullName>
    </submittedName>
</protein>
<dbReference type="InterPro" id="IPR001466">
    <property type="entry name" value="Beta-lactam-related"/>
</dbReference>
<evidence type="ECO:0000313" key="3">
    <source>
        <dbReference type="EMBL" id="MBB4917864.1"/>
    </source>
</evidence>
<evidence type="ECO:0000256" key="1">
    <source>
        <dbReference type="SAM" id="MobiDB-lite"/>
    </source>
</evidence>
<dbReference type="Pfam" id="PF00144">
    <property type="entry name" value="Beta-lactamase"/>
    <property type="match status" value="1"/>
</dbReference>
<dbReference type="AlphaFoldDB" id="A0A7W7VPU3"/>
<comment type="caution">
    <text evidence="3">The sequence shown here is derived from an EMBL/GenBank/DDBJ whole genome shotgun (WGS) entry which is preliminary data.</text>
</comment>
<feature type="domain" description="Beta-lactamase-related" evidence="2">
    <location>
        <begin position="7"/>
        <end position="317"/>
    </location>
</feature>
<dbReference type="InterPro" id="IPR050491">
    <property type="entry name" value="AmpC-like"/>
</dbReference>
<organism evidence="3 4">
    <name type="scientific">Streptosporangium saharense</name>
    <dbReference type="NCBI Taxonomy" id="1706840"/>
    <lineage>
        <taxon>Bacteria</taxon>
        <taxon>Bacillati</taxon>
        <taxon>Actinomycetota</taxon>
        <taxon>Actinomycetes</taxon>
        <taxon>Streptosporangiales</taxon>
        <taxon>Streptosporangiaceae</taxon>
        <taxon>Streptosporangium</taxon>
    </lineage>
</organism>
<reference evidence="3 4" key="1">
    <citation type="submission" date="2020-08" db="EMBL/GenBank/DDBJ databases">
        <title>Genomic Encyclopedia of Type Strains, Phase III (KMG-III): the genomes of soil and plant-associated and newly described type strains.</title>
        <authorList>
            <person name="Whitman W."/>
        </authorList>
    </citation>
    <scope>NUCLEOTIDE SEQUENCE [LARGE SCALE GENOMIC DNA]</scope>
    <source>
        <strain evidence="3 4">CECT 8840</strain>
    </source>
</reference>
<feature type="region of interest" description="Disordered" evidence="1">
    <location>
        <begin position="419"/>
        <end position="438"/>
    </location>
</feature>
<dbReference type="InterPro" id="IPR012338">
    <property type="entry name" value="Beta-lactam/transpept-like"/>
</dbReference>
<dbReference type="Proteomes" id="UP000552644">
    <property type="component" value="Unassembled WGS sequence"/>
</dbReference>
<dbReference type="PANTHER" id="PTHR46825:SF9">
    <property type="entry name" value="BETA-LACTAMASE-RELATED DOMAIN-CONTAINING PROTEIN"/>
    <property type="match status" value="1"/>
</dbReference>
<sequence>MDLDLVNREVEALVKAGGPGLAVGVYADGRALLTTARGLACVEFGVPADAHTRFDIASVSKQFTATCLLLLARDGRLSLDDDVREHVPGLALAVPVTLRQCLRHTGGLPEWYTLQAITGTPFTALTEERLVEEVRGIRHPVFPPGTDFSYSNTGYVLAAAVVRAVTGLSLAGFARERILGPLGMDDTLFRDDTSLVLPRLAYGYANADGEPRRADTLESAVGDGGLVTSVADLAPWFGFLADGRVLGDDLRRELLEPAVLADGTVLPYALGVYHSRIAGRAAYGHAGGVSGYLSNLLYLPEAGFGVAVLVNQTAIDPIALSERLARMLLGEAPEAPLDLVETVDSSTVPTGHWHDPEGDAFLTLDAGENGRFRLGEGAEFAPAKDGRWYGLGEADGLWFERREDGLLLGNKSGARRPIAYRPCEAPGDKSMPDGSYRSSELDVRVTVRDGVLSVGRDLRVPVEPGPAGTWKAGPFTLRLEGGDLLVSGGGLRRMRFTGDSGFVGAPAS</sequence>
<dbReference type="SUPFAM" id="SSF56601">
    <property type="entry name" value="beta-lactamase/transpeptidase-like"/>
    <property type="match status" value="1"/>
</dbReference>
<dbReference type="PANTHER" id="PTHR46825">
    <property type="entry name" value="D-ALANYL-D-ALANINE-CARBOXYPEPTIDASE/ENDOPEPTIDASE AMPH"/>
    <property type="match status" value="1"/>
</dbReference>
<keyword evidence="4" id="KW-1185">Reference proteome</keyword>
<evidence type="ECO:0000259" key="2">
    <source>
        <dbReference type="Pfam" id="PF00144"/>
    </source>
</evidence>
<accession>A0A7W7VPU3</accession>
<name>A0A7W7VPU3_9ACTN</name>
<dbReference type="Gene3D" id="3.40.710.10">
    <property type="entry name" value="DD-peptidase/beta-lactamase superfamily"/>
    <property type="match status" value="1"/>
</dbReference>